<evidence type="ECO:0000313" key="2">
    <source>
        <dbReference type="Proteomes" id="UP000242662"/>
    </source>
</evidence>
<protein>
    <submittedName>
        <fullName evidence="1">YtzH-like protein</fullName>
    </submittedName>
</protein>
<organism evidence="1 2">
    <name type="scientific">Shouchella lonarensis</name>
    <dbReference type="NCBI Taxonomy" id="1464122"/>
    <lineage>
        <taxon>Bacteria</taxon>
        <taxon>Bacillati</taxon>
        <taxon>Bacillota</taxon>
        <taxon>Bacilli</taxon>
        <taxon>Bacillales</taxon>
        <taxon>Bacillaceae</taxon>
        <taxon>Shouchella</taxon>
    </lineage>
</organism>
<keyword evidence="2" id="KW-1185">Reference proteome</keyword>
<proteinExistence type="predicted"/>
<dbReference type="EMBL" id="FMYM01000001">
    <property type="protein sequence ID" value="SDB81154.1"/>
    <property type="molecule type" value="Genomic_DNA"/>
</dbReference>
<dbReference type="AlphaFoldDB" id="A0A1G6GGS6"/>
<evidence type="ECO:0000313" key="1">
    <source>
        <dbReference type="EMBL" id="SDB81154.1"/>
    </source>
</evidence>
<dbReference type="Proteomes" id="UP000242662">
    <property type="component" value="Unassembled WGS sequence"/>
</dbReference>
<dbReference type="OrthoDB" id="2931117at2"/>
<name>A0A1G6GGS6_9BACI</name>
<dbReference type="Pfam" id="PF14165">
    <property type="entry name" value="YtzH"/>
    <property type="match status" value="1"/>
</dbReference>
<accession>A0A1G6GGS6</accession>
<dbReference type="InterPro" id="IPR025547">
    <property type="entry name" value="YtzH"/>
</dbReference>
<sequence>MPISVEQKLGLLRDLLQNRQSEQYFTANEQIQLQQLATILMHEPTLNSSLSQTLQTIASTTGSENVEDTAVQQWLSTLDNTEYS</sequence>
<reference evidence="2" key="1">
    <citation type="submission" date="2016-09" db="EMBL/GenBank/DDBJ databases">
        <authorList>
            <person name="Varghese N."/>
            <person name="Submissions S."/>
        </authorList>
    </citation>
    <scope>NUCLEOTIDE SEQUENCE [LARGE SCALE GENOMIC DNA]</scope>
    <source>
        <strain evidence="2">25nlg</strain>
    </source>
</reference>
<gene>
    <name evidence="1" type="ORF">SAMN05421737_10129</name>
</gene>
<dbReference type="RefSeq" id="WP_090774268.1">
    <property type="nucleotide sequence ID" value="NZ_FMYM01000001.1"/>
</dbReference>